<evidence type="ECO:0000313" key="1">
    <source>
        <dbReference type="EMBL" id="CAB4935142.1"/>
    </source>
</evidence>
<name>A0A6J7IXS4_9ZZZZ</name>
<proteinExistence type="predicted"/>
<protein>
    <submittedName>
        <fullName evidence="1">Unannotated protein</fullName>
    </submittedName>
</protein>
<accession>A0A6J7IXS4</accession>
<gene>
    <name evidence="1" type="ORF">UFOPK3674_01427</name>
</gene>
<dbReference type="EMBL" id="CAFBMX010000006">
    <property type="protein sequence ID" value="CAB4935142.1"/>
    <property type="molecule type" value="Genomic_DNA"/>
</dbReference>
<reference evidence="1" key="1">
    <citation type="submission" date="2020-05" db="EMBL/GenBank/DDBJ databases">
        <authorList>
            <person name="Chiriac C."/>
            <person name="Salcher M."/>
            <person name="Ghai R."/>
            <person name="Kavagutti S V."/>
        </authorList>
    </citation>
    <scope>NUCLEOTIDE SEQUENCE</scope>
</reference>
<sequence length="148" mass="15103">MIVAVTLVGMVQPAVDEVVHVVAVRDRLVAAARPVDVGGLMGSAGAPVIACCGVPTVDGQHVIVDVIPVRMVEVSVVDEVDVPVVDHCDMAAAGTMDVIVILVGVMLVAHHPERYAIGRASEAGGMTHADAAVARPQALPARAGLLLP</sequence>
<organism evidence="1">
    <name type="scientific">freshwater metagenome</name>
    <dbReference type="NCBI Taxonomy" id="449393"/>
    <lineage>
        <taxon>unclassified sequences</taxon>
        <taxon>metagenomes</taxon>
        <taxon>ecological metagenomes</taxon>
    </lineage>
</organism>
<dbReference type="AlphaFoldDB" id="A0A6J7IXS4"/>